<evidence type="ECO:0000313" key="1">
    <source>
        <dbReference type="EMBL" id="GMI75964.1"/>
    </source>
</evidence>
<dbReference type="OrthoDB" id="1750221at2759"/>
<dbReference type="Gene3D" id="3.60.10.10">
    <property type="entry name" value="Endonuclease/exonuclease/phosphatase"/>
    <property type="match status" value="1"/>
</dbReference>
<evidence type="ECO:0008006" key="3">
    <source>
        <dbReference type="Google" id="ProtNLM"/>
    </source>
</evidence>
<dbReference type="InterPro" id="IPR036691">
    <property type="entry name" value="Endo/exonu/phosph_ase_sf"/>
</dbReference>
<dbReference type="AlphaFoldDB" id="A0A9W7LSW5"/>
<evidence type="ECO:0000313" key="2">
    <source>
        <dbReference type="Proteomes" id="UP001165190"/>
    </source>
</evidence>
<dbReference type="SUPFAM" id="SSF56219">
    <property type="entry name" value="DNase I-like"/>
    <property type="match status" value="1"/>
</dbReference>
<organism evidence="1 2">
    <name type="scientific">Hibiscus trionum</name>
    <name type="common">Flower of an hour</name>
    <dbReference type="NCBI Taxonomy" id="183268"/>
    <lineage>
        <taxon>Eukaryota</taxon>
        <taxon>Viridiplantae</taxon>
        <taxon>Streptophyta</taxon>
        <taxon>Embryophyta</taxon>
        <taxon>Tracheophyta</taxon>
        <taxon>Spermatophyta</taxon>
        <taxon>Magnoliopsida</taxon>
        <taxon>eudicotyledons</taxon>
        <taxon>Gunneridae</taxon>
        <taxon>Pentapetalae</taxon>
        <taxon>rosids</taxon>
        <taxon>malvids</taxon>
        <taxon>Malvales</taxon>
        <taxon>Malvaceae</taxon>
        <taxon>Malvoideae</taxon>
        <taxon>Hibiscus</taxon>
    </lineage>
</organism>
<sequence length="84" mass="9629">MSLISWNVRGLGKPRAVNRLRNSLRGIHPQFLFLMETKLSARRMERVRHKCGFRFGIDVAVVGSRGGALIWLETRVECPPQELL</sequence>
<gene>
    <name evidence="1" type="ORF">HRI_001265700</name>
</gene>
<protein>
    <recommendedName>
        <fullName evidence="3">Endonuclease/exonuclease/phosphatase domain-containing protein</fullName>
    </recommendedName>
</protein>
<reference evidence="1" key="1">
    <citation type="submission" date="2023-05" db="EMBL/GenBank/DDBJ databases">
        <title>Genome and transcriptome analyses reveal genes involved in the formation of fine ridges on petal epidermal cells in Hibiscus trionum.</title>
        <authorList>
            <person name="Koshimizu S."/>
            <person name="Masuda S."/>
            <person name="Ishii T."/>
            <person name="Shirasu K."/>
            <person name="Hoshino A."/>
            <person name="Arita M."/>
        </authorList>
    </citation>
    <scope>NUCLEOTIDE SEQUENCE</scope>
    <source>
        <strain evidence="1">Hamamatsu line</strain>
    </source>
</reference>
<keyword evidence="2" id="KW-1185">Reference proteome</keyword>
<dbReference type="EMBL" id="BSYR01000012">
    <property type="protein sequence ID" value="GMI75964.1"/>
    <property type="molecule type" value="Genomic_DNA"/>
</dbReference>
<name>A0A9W7LSW5_HIBTR</name>
<dbReference type="Proteomes" id="UP001165190">
    <property type="component" value="Unassembled WGS sequence"/>
</dbReference>
<proteinExistence type="predicted"/>
<comment type="caution">
    <text evidence="1">The sequence shown here is derived from an EMBL/GenBank/DDBJ whole genome shotgun (WGS) entry which is preliminary data.</text>
</comment>
<accession>A0A9W7LSW5</accession>